<organism evidence="2 3">
    <name type="scientific">Paraburkholderia phenoliruptrix</name>
    <dbReference type="NCBI Taxonomy" id="252970"/>
    <lineage>
        <taxon>Bacteria</taxon>
        <taxon>Pseudomonadati</taxon>
        <taxon>Pseudomonadota</taxon>
        <taxon>Betaproteobacteria</taxon>
        <taxon>Burkholderiales</taxon>
        <taxon>Burkholderiaceae</taxon>
        <taxon>Paraburkholderia</taxon>
    </lineage>
</organism>
<dbReference type="InterPro" id="IPR011010">
    <property type="entry name" value="DNA_brk_join_enz"/>
</dbReference>
<evidence type="ECO:0000313" key="2">
    <source>
        <dbReference type="EMBL" id="CAB3708111.1"/>
    </source>
</evidence>
<protein>
    <submittedName>
        <fullName evidence="2">Uncharacterized protein</fullName>
    </submittedName>
</protein>
<dbReference type="EMBL" id="CADIKB010000020">
    <property type="protein sequence ID" value="CAB3708111.1"/>
    <property type="molecule type" value="Genomic_DNA"/>
</dbReference>
<dbReference type="GO" id="GO:0006310">
    <property type="term" value="P:DNA recombination"/>
    <property type="evidence" value="ECO:0007669"/>
    <property type="project" value="UniProtKB-KW"/>
</dbReference>
<proteinExistence type="predicted"/>
<dbReference type="InterPro" id="IPR013762">
    <property type="entry name" value="Integrase-like_cat_sf"/>
</dbReference>
<dbReference type="RefSeq" id="WP_175145206.1">
    <property type="nucleotide sequence ID" value="NZ_CADFGL010000018.1"/>
</dbReference>
<sequence>MSTVEADVSIPVMTSYRRYSREYRTVVNFTIRKASMGTDGWLEEMLRSISARSLIQPYGTSAMNLLHKAIELGQSDSRVQKIFAAPSKEIRRSDLFEMFEAVEWCAKRTELADTVQKRAIGELRARVISFGETAGLFLEQVTPSTMRVRRQKPQRSKPRPIISDLVQEDGNYNERAPISALTHETIKDLEEKALRRIDADSERIIEACISDLTFWDEIRTDLNRLARAKLDLPERTVIAFDRLTSHVHVSNWVFREVAQVSSEDCISAYLQQIEIKKLATPQKAGTFIFSAAKDPLRKLYPALEKHIERSARNVLFLLNRIHTDELAAAFLLLMFYTGWNMNGVVNLTSDRISKTDDGYEIQGFKSKTDDDTPFVYIDKTHRYGIKALELVLWNLAQLKQLGRVEENETRIWFGYSNSESEPYTHQYVGFQGILPRFCESHGIAPFSFDQIRTQVLMGHFLSTRDPERARQVAGHKTIATTGVYLDQEFAKRLNSANNLEFQRRFEATVKFKLEKDGRYRGPAPDTKFVDSNLMIPVGDGTTCANPAEPPDPSYLAGEFCDGKRCHVDGECRNQRIVLNEARLNELALKRRYYRDSWQRLLQANPDAFHAFHVPSMFFTFALYVYVKEGPYGHVLNHIEREIAND</sequence>
<accession>A0A6J5BJJ9</accession>
<evidence type="ECO:0000313" key="3">
    <source>
        <dbReference type="Proteomes" id="UP000494249"/>
    </source>
</evidence>
<keyword evidence="1" id="KW-0233">DNA recombination</keyword>
<name>A0A6J5BJJ9_9BURK</name>
<gene>
    <name evidence="2" type="ORF">LMG22037_03893</name>
</gene>
<dbReference type="Proteomes" id="UP000494249">
    <property type="component" value="Unassembled WGS sequence"/>
</dbReference>
<reference evidence="2 3" key="1">
    <citation type="submission" date="2020-04" db="EMBL/GenBank/DDBJ databases">
        <authorList>
            <person name="De Canck E."/>
        </authorList>
    </citation>
    <scope>NUCLEOTIDE SEQUENCE [LARGE SCALE GENOMIC DNA]</scope>
    <source>
        <strain evidence="2 3">LMG 22037</strain>
    </source>
</reference>
<dbReference type="GO" id="GO:0003677">
    <property type="term" value="F:DNA binding"/>
    <property type="evidence" value="ECO:0007669"/>
    <property type="project" value="InterPro"/>
</dbReference>
<dbReference type="GO" id="GO:0015074">
    <property type="term" value="P:DNA integration"/>
    <property type="evidence" value="ECO:0007669"/>
    <property type="project" value="InterPro"/>
</dbReference>
<dbReference type="Gene3D" id="1.10.443.10">
    <property type="entry name" value="Intergrase catalytic core"/>
    <property type="match status" value="1"/>
</dbReference>
<dbReference type="SUPFAM" id="SSF56349">
    <property type="entry name" value="DNA breaking-rejoining enzymes"/>
    <property type="match status" value="1"/>
</dbReference>
<evidence type="ECO:0000256" key="1">
    <source>
        <dbReference type="ARBA" id="ARBA00023172"/>
    </source>
</evidence>
<dbReference type="AlphaFoldDB" id="A0A6J5BJJ9"/>